<evidence type="ECO:0000256" key="1">
    <source>
        <dbReference type="SAM" id="Coils"/>
    </source>
</evidence>
<keyword evidence="3" id="KW-1185">Reference proteome</keyword>
<accession>A0ABV9R2A5</accession>
<gene>
    <name evidence="2" type="ORF">ACFPER_05590</name>
</gene>
<evidence type="ECO:0000313" key="2">
    <source>
        <dbReference type="EMBL" id="MFC4828251.1"/>
    </source>
</evidence>
<keyword evidence="1" id="KW-0175">Coiled coil</keyword>
<protein>
    <submittedName>
        <fullName evidence="2">Uncharacterized protein</fullName>
    </submittedName>
</protein>
<dbReference type="RefSeq" id="WP_204391244.1">
    <property type="nucleotide sequence ID" value="NZ_JAFBBW010000001.1"/>
</dbReference>
<reference evidence="3" key="1">
    <citation type="journal article" date="2019" name="Int. J. Syst. Evol. Microbiol.">
        <title>The Global Catalogue of Microorganisms (GCM) 10K type strain sequencing project: providing services to taxonomists for standard genome sequencing and annotation.</title>
        <authorList>
            <consortium name="The Broad Institute Genomics Platform"/>
            <consortium name="The Broad Institute Genome Sequencing Center for Infectious Disease"/>
            <person name="Wu L."/>
            <person name="Ma J."/>
        </authorList>
    </citation>
    <scope>NUCLEOTIDE SEQUENCE [LARGE SCALE GENOMIC DNA]</scope>
    <source>
        <strain evidence="3">CGMCC 1.12192</strain>
    </source>
</reference>
<proteinExistence type="predicted"/>
<dbReference type="EMBL" id="JBHSJC010000001">
    <property type="protein sequence ID" value="MFC4828251.1"/>
    <property type="molecule type" value="Genomic_DNA"/>
</dbReference>
<feature type="coiled-coil region" evidence="1">
    <location>
        <begin position="35"/>
        <end position="62"/>
    </location>
</feature>
<evidence type="ECO:0000313" key="3">
    <source>
        <dbReference type="Proteomes" id="UP001595960"/>
    </source>
</evidence>
<comment type="caution">
    <text evidence="2">The sequence shown here is derived from an EMBL/GenBank/DDBJ whole genome shotgun (WGS) entry which is preliminary data.</text>
</comment>
<organism evidence="2 3">
    <name type="scientific">Agromyces aurantiacus</name>
    <dbReference type="NCBI Taxonomy" id="165814"/>
    <lineage>
        <taxon>Bacteria</taxon>
        <taxon>Bacillati</taxon>
        <taxon>Actinomycetota</taxon>
        <taxon>Actinomycetes</taxon>
        <taxon>Micrococcales</taxon>
        <taxon>Microbacteriaceae</taxon>
        <taxon>Agromyces</taxon>
    </lineage>
</organism>
<sequence length="94" mass="10623">MLIGILALIALPFLLLGQLIGWLVEVGDDIAWQERERKRRRLAAAEAELDRKQDELRQTILQLAGQLGADAHEARKALIRESYLATGRLPNRPE</sequence>
<dbReference type="Proteomes" id="UP001595960">
    <property type="component" value="Unassembled WGS sequence"/>
</dbReference>
<name>A0ABV9R2A5_9MICO</name>